<gene>
    <name evidence="9" type="ORF">GJU80_09045</name>
</gene>
<keyword evidence="6" id="KW-0862">Zinc</keyword>
<sequence length="244" mass="27261">MILNETVKARILEHASADPEREICGLVIEHSGGLDYFPCRNAADNPAEFFAIDPDDWIAAEEAADVVAVVHSHINGKPYLSTQDRVNQLQTGLPWVLVSDGRIHVFDCRPKLLGRPFVYGQADCCTLSRDALHLCGVDVPDSHRFGLDEDSVRQRIIKHLKLYGFEKVLVESIQAGDVAVFSIGGEANHVGFYLGDSTLLHHLTDRPSRKEHFGGYLKSKLHSVWRHPEFQTANIEAAWNDVEL</sequence>
<proteinExistence type="inferred from homology"/>
<dbReference type="CDD" id="cd08073">
    <property type="entry name" value="MPN_NLPC_P60"/>
    <property type="match status" value="1"/>
</dbReference>
<comment type="caution">
    <text evidence="9">The sequence shown here is derived from an EMBL/GenBank/DDBJ whole genome shotgun (WGS) entry which is preliminary data.</text>
</comment>
<dbReference type="GO" id="GO:0006508">
    <property type="term" value="P:proteolysis"/>
    <property type="evidence" value="ECO:0007669"/>
    <property type="project" value="UniProtKB-KW"/>
</dbReference>
<feature type="domain" description="NlpC/P60" evidence="8">
    <location>
        <begin position="91"/>
        <end position="236"/>
    </location>
</feature>
<dbReference type="InterPro" id="IPR051929">
    <property type="entry name" value="VirAsm_ModProt"/>
</dbReference>
<evidence type="ECO:0000313" key="9">
    <source>
        <dbReference type="EMBL" id="MRN38616.1"/>
    </source>
</evidence>
<evidence type="ECO:0000313" key="10">
    <source>
        <dbReference type="Proteomes" id="UP000486297"/>
    </source>
</evidence>
<keyword evidence="10" id="KW-1185">Reference proteome</keyword>
<evidence type="ECO:0000256" key="2">
    <source>
        <dbReference type="ARBA" id="ARBA00022670"/>
    </source>
</evidence>
<keyword evidence="4" id="KW-0378">Hydrolase</keyword>
<organism evidence="9 10">
    <name type="scientific">Neisseria brasiliensis</name>
    <dbReference type="NCBI Taxonomy" id="2666100"/>
    <lineage>
        <taxon>Bacteria</taxon>
        <taxon>Pseudomonadati</taxon>
        <taxon>Pseudomonadota</taxon>
        <taxon>Betaproteobacteria</taxon>
        <taxon>Neisseriales</taxon>
        <taxon>Neisseriaceae</taxon>
        <taxon>Neisseria</taxon>
    </lineage>
</organism>
<dbReference type="EMBL" id="WJXO01000001">
    <property type="protein sequence ID" value="MRN38616.1"/>
    <property type="molecule type" value="Genomic_DNA"/>
</dbReference>
<name>A0A7X2GZ19_9NEIS</name>
<accession>A0A7X2GZ19</accession>
<dbReference type="InterPro" id="IPR000064">
    <property type="entry name" value="NLP_P60_dom"/>
</dbReference>
<comment type="similarity">
    <text evidence="1">Belongs to the peptidase C40 family.</text>
</comment>
<dbReference type="Pfam" id="PF14464">
    <property type="entry name" value="Prok-JAB"/>
    <property type="match status" value="1"/>
</dbReference>
<dbReference type="PANTHER" id="PTHR34858">
    <property type="entry name" value="CYSO-CYSTEINE PEPTIDASE"/>
    <property type="match status" value="1"/>
</dbReference>
<dbReference type="SUPFAM" id="SSF102712">
    <property type="entry name" value="JAB1/MPN domain"/>
    <property type="match status" value="1"/>
</dbReference>
<dbReference type="GO" id="GO:0008234">
    <property type="term" value="F:cysteine-type peptidase activity"/>
    <property type="evidence" value="ECO:0007669"/>
    <property type="project" value="UniProtKB-KW"/>
</dbReference>
<keyword evidence="2" id="KW-0645">Protease</keyword>
<keyword evidence="3" id="KW-0479">Metal-binding</keyword>
<evidence type="ECO:0000256" key="5">
    <source>
        <dbReference type="ARBA" id="ARBA00022807"/>
    </source>
</evidence>
<dbReference type="Gene3D" id="3.40.140.10">
    <property type="entry name" value="Cytidine Deaminase, domain 2"/>
    <property type="match status" value="1"/>
</dbReference>
<dbReference type="AlphaFoldDB" id="A0A7X2GZ19"/>
<dbReference type="PROSITE" id="PS51935">
    <property type="entry name" value="NLPC_P60"/>
    <property type="match status" value="1"/>
</dbReference>
<dbReference type="RefSeq" id="WP_095502772.1">
    <property type="nucleotide sequence ID" value="NZ_WJXO01000001.1"/>
</dbReference>
<keyword evidence="7" id="KW-0482">Metalloprotease</keyword>
<dbReference type="InterPro" id="IPR038765">
    <property type="entry name" value="Papain-like_cys_pep_sf"/>
</dbReference>
<reference evidence="9" key="1">
    <citation type="journal article" name="Emerg. Infect. Dis.">
        <title>Two cases of a newly characterized neisseria species.</title>
        <authorList>
            <person name="Mustapha M."/>
            <person name="Lemos A.P.S."/>
            <person name="Harrison L.H."/>
            <person name="Vantyne D."/>
            <person name="Sacchi C.T."/>
        </authorList>
    </citation>
    <scope>NUCLEOTIDE SEQUENCE</scope>
    <source>
        <strain evidence="9">N.95.16</strain>
    </source>
</reference>
<protein>
    <submittedName>
        <fullName evidence="9">Alkaline phosphatase</fullName>
    </submittedName>
</protein>
<evidence type="ECO:0000256" key="3">
    <source>
        <dbReference type="ARBA" id="ARBA00022723"/>
    </source>
</evidence>
<dbReference type="Proteomes" id="UP000486297">
    <property type="component" value="Unassembled WGS sequence"/>
</dbReference>
<evidence type="ECO:0000256" key="1">
    <source>
        <dbReference type="ARBA" id="ARBA00007074"/>
    </source>
</evidence>
<dbReference type="PANTHER" id="PTHR34858:SF1">
    <property type="entry name" value="CYSO-CYSTEINE PEPTIDASE"/>
    <property type="match status" value="1"/>
</dbReference>
<dbReference type="Pfam" id="PF00877">
    <property type="entry name" value="NLPC_P60"/>
    <property type="match status" value="1"/>
</dbReference>
<evidence type="ECO:0000256" key="4">
    <source>
        <dbReference type="ARBA" id="ARBA00022801"/>
    </source>
</evidence>
<dbReference type="InterPro" id="IPR028090">
    <property type="entry name" value="JAB_dom_prok"/>
</dbReference>
<evidence type="ECO:0000259" key="8">
    <source>
        <dbReference type="PROSITE" id="PS51935"/>
    </source>
</evidence>
<keyword evidence="5" id="KW-0788">Thiol protease</keyword>
<dbReference type="GO" id="GO:0008270">
    <property type="term" value="F:zinc ion binding"/>
    <property type="evidence" value="ECO:0007669"/>
    <property type="project" value="TreeGrafter"/>
</dbReference>
<evidence type="ECO:0000256" key="6">
    <source>
        <dbReference type="ARBA" id="ARBA00022833"/>
    </source>
</evidence>
<evidence type="ECO:0000256" key="7">
    <source>
        <dbReference type="ARBA" id="ARBA00023049"/>
    </source>
</evidence>
<dbReference type="SUPFAM" id="SSF54001">
    <property type="entry name" value="Cysteine proteinases"/>
    <property type="match status" value="1"/>
</dbReference>
<dbReference type="GO" id="GO:0008235">
    <property type="term" value="F:metalloexopeptidase activity"/>
    <property type="evidence" value="ECO:0007669"/>
    <property type="project" value="TreeGrafter"/>
</dbReference>